<keyword evidence="1" id="KW-0560">Oxidoreductase</keyword>
<dbReference type="OrthoDB" id="10265971at2759"/>
<evidence type="ECO:0000313" key="2">
    <source>
        <dbReference type="EMBL" id="CAH0046916.1"/>
    </source>
</evidence>
<keyword evidence="3" id="KW-1185">Reference proteome</keyword>
<dbReference type="EMBL" id="CABFOC020000018">
    <property type="protein sequence ID" value="CAH0046916.1"/>
    <property type="molecule type" value="Genomic_DNA"/>
</dbReference>
<dbReference type="InterPro" id="IPR025337">
    <property type="entry name" value="Questin_oxidase-like"/>
</dbReference>
<protein>
    <recommendedName>
        <fullName evidence="4">MGS207 protein</fullName>
    </recommendedName>
</protein>
<dbReference type="Proteomes" id="UP000775872">
    <property type="component" value="Unassembled WGS sequence"/>
</dbReference>
<reference evidence="2" key="1">
    <citation type="submission" date="2021-10" db="EMBL/GenBank/DDBJ databases">
        <authorList>
            <person name="Piombo E."/>
        </authorList>
    </citation>
    <scope>NUCLEOTIDE SEQUENCE</scope>
</reference>
<dbReference type="AlphaFoldDB" id="A0A9N9Z0P5"/>
<comment type="caution">
    <text evidence="2">The sequence shown here is derived from an EMBL/GenBank/DDBJ whole genome shotgun (WGS) entry which is preliminary data.</text>
</comment>
<dbReference type="PANTHER" id="PTHR35870">
    <property type="entry name" value="PROTEIN, PUTATIVE (AFU_ORTHOLOGUE AFUA_5G03330)-RELATED"/>
    <property type="match status" value="1"/>
</dbReference>
<sequence>MANSTAFEKATVYSLGEREDDPAKTLAKLLKANHESNAVLRNPRLLFHNHVPHALGSSYLLGADSAKLEEIYAAEKPNLYDITTDLVRHVITSDNWRQFLGQKKYTAAYVDYFDAEIEKVNGDWKRVVADHLYSGTQPLVNSFCGGLNRYLAVGHPFIHLAYGYEFESKEVIAEALSLGCTEYDQMHVYLDTPPPDTSTSKTRSIADVLENLRNDKRFANYTESLGFANMFTLFGKFEPALREHFTSLIVDNADEQLLDWLQTAATLATTAATIEGGYDFYIAHILTVGHALRILMPYVPEEHKAPVMKQFGLFIILVYLMQLTPRYDSTSIRSLKAKSQGWKEIYQDALASQWFTDVHWSKVVRALNMVEEVRGSEDEFYQKAAGKFIREFDGWTGFGLGVDAIP</sequence>
<dbReference type="GO" id="GO:0016491">
    <property type="term" value="F:oxidoreductase activity"/>
    <property type="evidence" value="ECO:0007669"/>
    <property type="project" value="UniProtKB-KW"/>
</dbReference>
<gene>
    <name evidence="2" type="ORF">CSOL1703_00013152</name>
</gene>
<name>A0A9N9Z0P5_9HYPO</name>
<dbReference type="Pfam" id="PF14027">
    <property type="entry name" value="Questin_oxidase"/>
    <property type="match status" value="1"/>
</dbReference>
<evidence type="ECO:0000313" key="3">
    <source>
        <dbReference type="Proteomes" id="UP000775872"/>
    </source>
</evidence>
<accession>A0A9N9Z0P5</accession>
<evidence type="ECO:0000256" key="1">
    <source>
        <dbReference type="ARBA" id="ARBA00023002"/>
    </source>
</evidence>
<evidence type="ECO:0008006" key="4">
    <source>
        <dbReference type="Google" id="ProtNLM"/>
    </source>
</evidence>
<proteinExistence type="predicted"/>
<organism evidence="2 3">
    <name type="scientific">Clonostachys solani</name>
    <dbReference type="NCBI Taxonomy" id="160281"/>
    <lineage>
        <taxon>Eukaryota</taxon>
        <taxon>Fungi</taxon>
        <taxon>Dikarya</taxon>
        <taxon>Ascomycota</taxon>
        <taxon>Pezizomycotina</taxon>
        <taxon>Sordariomycetes</taxon>
        <taxon>Hypocreomycetidae</taxon>
        <taxon>Hypocreales</taxon>
        <taxon>Bionectriaceae</taxon>
        <taxon>Clonostachys</taxon>
    </lineage>
</organism>
<dbReference type="PANTHER" id="PTHR35870:SF6">
    <property type="entry name" value="MGS207 PROTEIN"/>
    <property type="match status" value="1"/>
</dbReference>